<evidence type="ECO:0000313" key="2">
    <source>
        <dbReference type="EMBL" id="MCT2559317.1"/>
    </source>
</evidence>
<dbReference type="AlphaFoldDB" id="A0A9X2W1H7"/>
<sequence>MTVLLFMHGWGFDASIWSGVVRHLGRFDCRMADRGYFGAPITVESDGPCVVVGHSLGAMHWLADLPEGCRGMVAVNGFDRFVEGDDFPGVPRRPLDRMIARLPQAPAQVVTDFRTRCGAEAVAGTPELAPLLADLELLRDGDFRDAAGGLPVLSLQGANDPLLPDTMRGAIFAKASVTRMTCENAGHLLPLEAPEWTANAIADFARAVA</sequence>
<evidence type="ECO:0000259" key="1">
    <source>
        <dbReference type="Pfam" id="PF12697"/>
    </source>
</evidence>
<dbReference type="Proteomes" id="UP001142648">
    <property type="component" value="Unassembled WGS sequence"/>
</dbReference>
<dbReference type="InterPro" id="IPR050228">
    <property type="entry name" value="Carboxylesterase_BioH"/>
</dbReference>
<dbReference type="Pfam" id="PF12697">
    <property type="entry name" value="Abhydrolase_6"/>
    <property type="match status" value="1"/>
</dbReference>
<dbReference type="RefSeq" id="WP_259962187.1">
    <property type="nucleotide sequence ID" value="NZ_JAOAMV010000004.1"/>
</dbReference>
<dbReference type="InterPro" id="IPR000073">
    <property type="entry name" value="AB_hydrolase_1"/>
</dbReference>
<dbReference type="PANTHER" id="PTHR43194:SF2">
    <property type="entry name" value="PEROXISOMAL MEMBRANE PROTEIN LPX1"/>
    <property type="match status" value="1"/>
</dbReference>
<proteinExistence type="predicted"/>
<keyword evidence="3" id="KW-1185">Reference proteome</keyword>
<dbReference type="EMBL" id="JAOAMV010000004">
    <property type="protein sequence ID" value="MCT2559317.1"/>
    <property type="molecule type" value="Genomic_DNA"/>
</dbReference>
<protein>
    <submittedName>
        <fullName evidence="2">Alpha/beta hydrolase</fullName>
    </submittedName>
</protein>
<keyword evidence="2" id="KW-0378">Hydrolase</keyword>
<accession>A0A9X2W1H7</accession>
<gene>
    <name evidence="2" type="ORF">N0B51_10020</name>
</gene>
<dbReference type="Gene3D" id="3.40.50.1820">
    <property type="entry name" value="alpha/beta hydrolase"/>
    <property type="match status" value="1"/>
</dbReference>
<dbReference type="InterPro" id="IPR029058">
    <property type="entry name" value="AB_hydrolase_fold"/>
</dbReference>
<evidence type="ECO:0000313" key="3">
    <source>
        <dbReference type="Proteomes" id="UP001142648"/>
    </source>
</evidence>
<dbReference type="PANTHER" id="PTHR43194">
    <property type="entry name" value="HYDROLASE ALPHA/BETA FOLD FAMILY"/>
    <property type="match status" value="1"/>
</dbReference>
<dbReference type="GO" id="GO:0016787">
    <property type="term" value="F:hydrolase activity"/>
    <property type="evidence" value="ECO:0007669"/>
    <property type="project" value="UniProtKB-KW"/>
</dbReference>
<reference evidence="2" key="1">
    <citation type="submission" date="2022-09" db="EMBL/GenBank/DDBJ databases">
        <title>The genome sequence of Tsuneonella sp. YG55.</title>
        <authorList>
            <person name="Liu Y."/>
        </authorList>
    </citation>
    <scope>NUCLEOTIDE SEQUENCE</scope>
    <source>
        <strain evidence="2">YG55</strain>
    </source>
</reference>
<name>A0A9X2W1H7_9SPHN</name>
<organism evidence="2 3">
    <name type="scientific">Tsuneonella litorea</name>
    <dbReference type="NCBI Taxonomy" id="2976475"/>
    <lineage>
        <taxon>Bacteria</taxon>
        <taxon>Pseudomonadati</taxon>
        <taxon>Pseudomonadota</taxon>
        <taxon>Alphaproteobacteria</taxon>
        <taxon>Sphingomonadales</taxon>
        <taxon>Erythrobacteraceae</taxon>
        <taxon>Tsuneonella</taxon>
    </lineage>
</organism>
<comment type="caution">
    <text evidence="2">The sequence shown here is derived from an EMBL/GenBank/DDBJ whole genome shotgun (WGS) entry which is preliminary data.</text>
</comment>
<dbReference type="SUPFAM" id="SSF53474">
    <property type="entry name" value="alpha/beta-Hydrolases"/>
    <property type="match status" value="1"/>
</dbReference>
<feature type="domain" description="AB hydrolase-1" evidence="1">
    <location>
        <begin position="6"/>
        <end position="200"/>
    </location>
</feature>